<evidence type="ECO:0000313" key="1">
    <source>
        <dbReference type="EMBL" id="KAG5534896.1"/>
    </source>
</evidence>
<reference evidence="1" key="1">
    <citation type="submission" date="2020-08" db="EMBL/GenBank/DDBJ databases">
        <title>Plant Genome Project.</title>
        <authorList>
            <person name="Zhang R.-G."/>
        </authorList>
    </citation>
    <scope>NUCLEOTIDE SEQUENCE</scope>
    <source>
        <strain evidence="1">WSP0</strain>
        <tissue evidence="1">Leaf</tissue>
    </source>
</reference>
<accession>A0AAV6J1N3</accession>
<dbReference type="AlphaFoldDB" id="A0AAV6J1N3"/>
<dbReference type="EMBL" id="JACTNZ010000008">
    <property type="protein sequence ID" value="KAG5534896.1"/>
    <property type="molecule type" value="Genomic_DNA"/>
</dbReference>
<evidence type="ECO:0000313" key="2">
    <source>
        <dbReference type="Proteomes" id="UP000823749"/>
    </source>
</evidence>
<organism evidence="1 2">
    <name type="scientific">Rhododendron griersonianum</name>
    <dbReference type="NCBI Taxonomy" id="479676"/>
    <lineage>
        <taxon>Eukaryota</taxon>
        <taxon>Viridiplantae</taxon>
        <taxon>Streptophyta</taxon>
        <taxon>Embryophyta</taxon>
        <taxon>Tracheophyta</taxon>
        <taxon>Spermatophyta</taxon>
        <taxon>Magnoliopsida</taxon>
        <taxon>eudicotyledons</taxon>
        <taxon>Gunneridae</taxon>
        <taxon>Pentapetalae</taxon>
        <taxon>asterids</taxon>
        <taxon>Ericales</taxon>
        <taxon>Ericaceae</taxon>
        <taxon>Ericoideae</taxon>
        <taxon>Rhodoreae</taxon>
        <taxon>Rhododendron</taxon>
    </lineage>
</organism>
<name>A0AAV6J1N3_9ERIC</name>
<dbReference type="Gene3D" id="3.40.718.10">
    <property type="entry name" value="Isopropylmalate Dehydrogenase"/>
    <property type="match status" value="1"/>
</dbReference>
<evidence type="ECO:0008006" key="3">
    <source>
        <dbReference type="Google" id="ProtNLM"/>
    </source>
</evidence>
<protein>
    <recommendedName>
        <fullName evidence="3">Isocitrate dehydrogenase (NADP(+))</fullName>
    </recommendedName>
</protein>
<gene>
    <name evidence="1" type="ORF">RHGRI_022873</name>
</gene>
<proteinExistence type="predicted"/>
<sequence length="103" mass="11643">MLRHRAMSTATATAAAILSPRTSSKSLLPLRNPIFSFTPVHPNNRLSLFAKSSLRCFASSAAMEKVKVQNPIVEMDGDEMARIIWWMIKDKVCIPNSRFFEIF</sequence>
<comment type="caution">
    <text evidence="1">The sequence shown here is derived from an EMBL/GenBank/DDBJ whole genome shotgun (WGS) entry which is preliminary data.</text>
</comment>
<dbReference type="Proteomes" id="UP000823749">
    <property type="component" value="Chromosome 8"/>
</dbReference>
<dbReference type="EMBL" id="JACTNZ010000008">
    <property type="protein sequence ID" value="KAG5534895.1"/>
    <property type="molecule type" value="Genomic_DNA"/>
</dbReference>
<dbReference type="SUPFAM" id="SSF53659">
    <property type="entry name" value="Isocitrate/Isopropylmalate dehydrogenase-like"/>
    <property type="match status" value="1"/>
</dbReference>
<keyword evidence="2" id="KW-1185">Reference proteome</keyword>